<dbReference type="Proteomes" id="UP000199337">
    <property type="component" value="Unassembled WGS sequence"/>
</dbReference>
<dbReference type="OrthoDB" id="1725415at2"/>
<accession>A0A1I2TIL1</accession>
<evidence type="ECO:0000313" key="1">
    <source>
        <dbReference type="EMBL" id="SFG64735.1"/>
    </source>
</evidence>
<evidence type="ECO:0000313" key="2">
    <source>
        <dbReference type="Proteomes" id="UP000199337"/>
    </source>
</evidence>
<keyword evidence="2" id="KW-1185">Reference proteome</keyword>
<gene>
    <name evidence="1" type="ORF">SAMN05660649_02282</name>
</gene>
<dbReference type="RefSeq" id="WP_092471490.1">
    <property type="nucleotide sequence ID" value="NZ_FOOX01000007.1"/>
</dbReference>
<organism evidence="1 2">
    <name type="scientific">Desulfotruncus arcticus DSM 17038</name>
    <dbReference type="NCBI Taxonomy" id="1121424"/>
    <lineage>
        <taxon>Bacteria</taxon>
        <taxon>Bacillati</taxon>
        <taxon>Bacillota</taxon>
        <taxon>Clostridia</taxon>
        <taxon>Eubacteriales</taxon>
        <taxon>Desulfallaceae</taxon>
        <taxon>Desulfotruncus</taxon>
    </lineage>
</organism>
<dbReference type="STRING" id="341036.SAMN05660649_02282"/>
<name>A0A1I2TIL1_9FIRM</name>
<sequence length="79" mass="8903">MGKVNLTLQPEIDNDAVDRVRKTLVKMGPYDELSISIESADAHQADRIFSCLDESGYQYQSRGSHDGKTYLINARMKPN</sequence>
<protein>
    <submittedName>
        <fullName evidence="1">Uncharacterized protein</fullName>
    </submittedName>
</protein>
<dbReference type="AlphaFoldDB" id="A0A1I2TIL1"/>
<reference evidence="2" key="1">
    <citation type="submission" date="2016-10" db="EMBL/GenBank/DDBJ databases">
        <authorList>
            <person name="Varghese N."/>
            <person name="Submissions S."/>
        </authorList>
    </citation>
    <scope>NUCLEOTIDE SEQUENCE [LARGE SCALE GENOMIC DNA]</scope>
    <source>
        <strain evidence="2">DSM 17038</strain>
    </source>
</reference>
<proteinExistence type="predicted"/>
<dbReference type="EMBL" id="FOOX01000007">
    <property type="protein sequence ID" value="SFG64735.1"/>
    <property type="molecule type" value="Genomic_DNA"/>
</dbReference>